<organism evidence="2 3">
    <name type="scientific">Peronospora destructor</name>
    <dbReference type="NCBI Taxonomy" id="86335"/>
    <lineage>
        <taxon>Eukaryota</taxon>
        <taxon>Sar</taxon>
        <taxon>Stramenopiles</taxon>
        <taxon>Oomycota</taxon>
        <taxon>Peronosporomycetes</taxon>
        <taxon>Peronosporales</taxon>
        <taxon>Peronosporaceae</taxon>
        <taxon>Peronospora</taxon>
    </lineage>
</organism>
<protein>
    <recommendedName>
        <fullName evidence="1">Chromo domain-containing protein</fullName>
    </recommendedName>
</protein>
<gene>
    <name evidence="2" type="ORF">PDE001_LOCUS695</name>
</gene>
<dbReference type="Pfam" id="PF00385">
    <property type="entry name" value="Chromo"/>
    <property type="match status" value="1"/>
</dbReference>
<dbReference type="PROSITE" id="PS50013">
    <property type="entry name" value="CHROMO_2"/>
    <property type="match status" value="1"/>
</dbReference>
<name>A0AAV0SZY5_9STRA</name>
<sequence length="241" mass="27929">MTSKKQLAAVVAKIRADERADEAVSVNETKYLSYEKKEQQPVKLGACPISAIVVDDTENEEAQDEEEASFVRIEEESTESLEHDMSTDEDSGVFDLNEEDVFVVEAILCVKEGRVLLSAEGLRRHKESDLYLVKWEGYDELTWEPDENIPRRLIDIFRRRERAKRACQYQIKVAHERKEVNNLTTQAKEIIYMIQWINQDLPMWEARATLPIKTQVWLDKVLGTVPAKKRRDTKAAKQFVD</sequence>
<evidence type="ECO:0000313" key="3">
    <source>
        <dbReference type="Proteomes" id="UP001162029"/>
    </source>
</evidence>
<dbReference type="AlphaFoldDB" id="A0AAV0SZY5"/>
<dbReference type="InterPro" id="IPR000953">
    <property type="entry name" value="Chromo/chromo_shadow_dom"/>
</dbReference>
<accession>A0AAV0SZY5</accession>
<dbReference type="InterPro" id="IPR016197">
    <property type="entry name" value="Chromo-like_dom_sf"/>
</dbReference>
<keyword evidence="3" id="KW-1185">Reference proteome</keyword>
<dbReference type="EMBL" id="CANTFM010000113">
    <property type="protein sequence ID" value="CAI5711884.1"/>
    <property type="molecule type" value="Genomic_DNA"/>
</dbReference>
<dbReference type="SMART" id="SM00298">
    <property type="entry name" value="CHROMO"/>
    <property type="match status" value="1"/>
</dbReference>
<reference evidence="2" key="1">
    <citation type="submission" date="2022-12" db="EMBL/GenBank/DDBJ databases">
        <authorList>
            <person name="Webb A."/>
        </authorList>
    </citation>
    <scope>NUCLEOTIDE SEQUENCE</scope>
    <source>
        <strain evidence="2">Pd1</strain>
    </source>
</reference>
<dbReference type="InterPro" id="IPR023780">
    <property type="entry name" value="Chromo_domain"/>
</dbReference>
<evidence type="ECO:0000313" key="2">
    <source>
        <dbReference type="EMBL" id="CAI5711884.1"/>
    </source>
</evidence>
<dbReference type="SUPFAM" id="SSF54160">
    <property type="entry name" value="Chromo domain-like"/>
    <property type="match status" value="1"/>
</dbReference>
<dbReference type="Gene3D" id="2.40.50.40">
    <property type="match status" value="1"/>
</dbReference>
<comment type="caution">
    <text evidence="2">The sequence shown here is derived from an EMBL/GenBank/DDBJ whole genome shotgun (WGS) entry which is preliminary data.</text>
</comment>
<evidence type="ECO:0000259" key="1">
    <source>
        <dbReference type="PROSITE" id="PS50013"/>
    </source>
</evidence>
<dbReference type="Proteomes" id="UP001162029">
    <property type="component" value="Unassembled WGS sequence"/>
</dbReference>
<proteinExistence type="predicted"/>
<feature type="domain" description="Chromo" evidence="1">
    <location>
        <begin position="102"/>
        <end position="169"/>
    </location>
</feature>